<comment type="caution">
    <text evidence="1">The sequence shown here is derived from an EMBL/GenBank/DDBJ whole genome shotgun (WGS) entry which is preliminary data.</text>
</comment>
<dbReference type="Proteomes" id="UP000555393">
    <property type="component" value="Unassembled WGS sequence"/>
</dbReference>
<sequence length="82" mass="9578">MRKEHPISTAPQDGTKVLVQWIDEDDQTNESVAQFRALDRLRSSGGDWDENDTGWWIFTDSKTQKRIEPVLWITEDEDDQEA</sequence>
<organism evidence="1 2">
    <name type="scientific">Paenochrobactrum gallinarii</name>
    <dbReference type="NCBI Taxonomy" id="643673"/>
    <lineage>
        <taxon>Bacteria</taxon>
        <taxon>Pseudomonadati</taxon>
        <taxon>Pseudomonadota</taxon>
        <taxon>Alphaproteobacteria</taxon>
        <taxon>Hyphomicrobiales</taxon>
        <taxon>Brucellaceae</taxon>
        <taxon>Paenochrobactrum</taxon>
    </lineage>
</organism>
<dbReference type="AlphaFoldDB" id="A0A841LV55"/>
<name>A0A841LV55_9HYPH</name>
<evidence type="ECO:0000313" key="2">
    <source>
        <dbReference type="Proteomes" id="UP000555393"/>
    </source>
</evidence>
<dbReference type="EMBL" id="JACIIU010000003">
    <property type="protein sequence ID" value="MBB6260432.1"/>
    <property type="molecule type" value="Genomic_DNA"/>
</dbReference>
<accession>A0A841LV55</accession>
<reference evidence="1 2" key="1">
    <citation type="submission" date="2020-08" db="EMBL/GenBank/DDBJ databases">
        <title>Genomic Encyclopedia of Type Strains, Phase IV (KMG-IV): sequencing the most valuable type-strain genomes for metagenomic binning, comparative biology and taxonomic classification.</title>
        <authorList>
            <person name="Goeker M."/>
        </authorList>
    </citation>
    <scope>NUCLEOTIDE SEQUENCE [LARGE SCALE GENOMIC DNA]</scope>
    <source>
        <strain evidence="1 2">DSM 22336</strain>
    </source>
</reference>
<dbReference type="RefSeq" id="WP_184220782.1">
    <property type="nucleotide sequence ID" value="NZ_JACIIU010000003.1"/>
</dbReference>
<evidence type="ECO:0000313" key="1">
    <source>
        <dbReference type="EMBL" id="MBB6260432.1"/>
    </source>
</evidence>
<keyword evidence="2" id="KW-1185">Reference proteome</keyword>
<protein>
    <submittedName>
        <fullName evidence="1">Uncharacterized protein</fullName>
    </submittedName>
</protein>
<gene>
    <name evidence="1" type="ORF">FHS77_000966</name>
</gene>
<proteinExistence type="predicted"/>